<feature type="transmembrane region" description="Helical" evidence="1">
    <location>
        <begin position="7"/>
        <end position="26"/>
    </location>
</feature>
<comment type="caution">
    <text evidence="2">The sequence shown here is derived from an EMBL/GenBank/DDBJ whole genome shotgun (WGS) entry which is preliminary data.</text>
</comment>
<keyword evidence="1" id="KW-0472">Membrane</keyword>
<gene>
    <name evidence="2" type="ORF">LCGC14_0495350</name>
</gene>
<keyword evidence="1" id="KW-1133">Transmembrane helix</keyword>
<sequence>MDDLVDSLMGLVIIWVFIMIGVSYLFQIPEAFFIAIGLLVIFVIMYISQSPEVKARKRRKRKKKNK</sequence>
<dbReference type="EMBL" id="LAZR01000568">
    <property type="protein sequence ID" value="KKN64108.1"/>
    <property type="molecule type" value="Genomic_DNA"/>
</dbReference>
<name>A0A0F9VE77_9ZZZZ</name>
<dbReference type="AlphaFoldDB" id="A0A0F9VE77"/>
<evidence type="ECO:0000313" key="2">
    <source>
        <dbReference type="EMBL" id="KKN64108.1"/>
    </source>
</evidence>
<feature type="transmembrane region" description="Helical" evidence="1">
    <location>
        <begin position="32"/>
        <end position="53"/>
    </location>
</feature>
<accession>A0A0F9VE77</accession>
<protein>
    <submittedName>
        <fullName evidence="2">Uncharacterized protein</fullName>
    </submittedName>
</protein>
<organism evidence="2">
    <name type="scientific">marine sediment metagenome</name>
    <dbReference type="NCBI Taxonomy" id="412755"/>
    <lineage>
        <taxon>unclassified sequences</taxon>
        <taxon>metagenomes</taxon>
        <taxon>ecological metagenomes</taxon>
    </lineage>
</organism>
<keyword evidence="1" id="KW-0812">Transmembrane</keyword>
<evidence type="ECO:0000256" key="1">
    <source>
        <dbReference type="SAM" id="Phobius"/>
    </source>
</evidence>
<reference evidence="2" key="1">
    <citation type="journal article" date="2015" name="Nature">
        <title>Complex archaea that bridge the gap between prokaryotes and eukaryotes.</title>
        <authorList>
            <person name="Spang A."/>
            <person name="Saw J.H."/>
            <person name="Jorgensen S.L."/>
            <person name="Zaremba-Niedzwiedzka K."/>
            <person name="Martijn J."/>
            <person name="Lind A.E."/>
            <person name="van Eijk R."/>
            <person name="Schleper C."/>
            <person name="Guy L."/>
            <person name="Ettema T.J."/>
        </authorList>
    </citation>
    <scope>NUCLEOTIDE SEQUENCE</scope>
</reference>
<proteinExistence type="predicted"/>